<accession>A0A918HUD1</accession>
<gene>
    <name evidence="1" type="ORF">GCM10010274_09260</name>
</gene>
<protein>
    <submittedName>
        <fullName evidence="1">Uncharacterized protein</fullName>
    </submittedName>
</protein>
<evidence type="ECO:0000313" key="1">
    <source>
        <dbReference type="EMBL" id="GGU24793.1"/>
    </source>
</evidence>
<reference evidence="1" key="2">
    <citation type="submission" date="2020-09" db="EMBL/GenBank/DDBJ databases">
        <authorList>
            <person name="Sun Q."/>
            <person name="Ohkuma M."/>
        </authorList>
    </citation>
    <scope>NUCLEOTIDE SEQUENCE</scope>
    <source>
        <strain evidence="1">JCM 4391</strain>
    </source>
</reference>
<name>A0A918HUD1_9ACTN</name>
<evidence type="ECO:0000313" key="2">
    <source>
        <dbReference type="Proteomes" id="UP000636661"/>
    </source>
</evidence>
<dbReference type="RefSeq" id="WP_189549266.1">
    <property type="nucleotide sequence ID" value="NZ_BMTP01000002.1"/>
</dbReference>
<sequence length="166" mass="18917">MNHHNAPQDEPAEHLRFAAHLSDLEQVSDADEADLVSEVLTDPDQTMAQSAVLRHLDRRATDIHPGPAYEPWAEWMTQVTARHPVLTRRLQEWSLFRAIALGQSWRRDALLESSDWLQLKTAAGPNTEAVEVLVEHGRTKRIRNTARINLTQSSRRSAATQRIHRP</sequence>
<dbReference type="EMBL" id="BMTP01000002">
    <property type="protein sequence ID" value="GGU24793.1"/>
    <property type="molecule type" value="Genomic_DNA"/>
</dbReference>
<dbReference type="Proteomes" id="UP000636661">
    <property type="component" value="Unassembled WGS sequence"/>
</dbReference>
<proteinExistence type="predicted"/>
<organism evidence="1 2">
    <name type="scientific">Streptomyces lavendofoliae</name>
    <dbReference type="NCBI Taxonomy" id="67314"/>
    <lineage>
        <taxon>Bacteria</taxon>
        <taxon>Bacillati</taxon>
        <taxon>Actinomycetota</taxon>
        <taxon>Actinomycetes</taxon>
        <taxon>Kitasatosporales</taxon>
        <taxon>Streptomycetaceae</taxon>
        <taxon>Streptomyces</taxon>
    </lineage>
</organism>
<keyword evidence="2" id="KW-1185">Reference proteome</keyword>
<comment type="caution">
    <text evidence="1">The sequence shown here is derived from an EMBL/GenBank/DDBJ whole genome shotgun (WGS) entry which is preliminary data.</text>
</comment>
<dbReference type="AlphaFoldDB" id="A0A918HUD1"/>
<reference evidence="1" key="1">
    <citation type="journal article" date="2014" name="Int. J. Syst. Evol. Microbiol.">
        <title>Complete genome sequence of Corynebacterium casei LMG S-19264T (=DSM 44701T), isolated from a smear-ripened cheese.</title>
        <authorList>
            <consortium name="US DOE Joint Genome Institute (JGI-PGF)"/>
            <person name="Walter F."/>
            <person name="Albersmeier A."/>
            <person name="Kalinowski J."/>
            <person name="Ruckert C."/>
        </authorList>
    </citation>
    <scope>NUCLEOTIDE SEQUENCE</scope>
    <source>
        <strain evidence="1">JCM 4391</strain>
    </source>
</reference>